<dbReference type="Gene3D" id="3.40.50.360">
    <property type="match status" value="1"/>
</dbReference>
<feature type="domain" description="Flavodoxin-like" evidence="2">
    <location>
        <begin position="76"/>
        <end position="217"/>
    </location>
</feature>
<dbReference type="Proteomes" id="UP000070319">
    <property type="component" value="Unassembled WGS sequence"/>
</dbReference>
<dbReference type="PANTHER" id="PTHR39201:SF1">
    <property type="entry name" value="FLAVODOXIN-LIKE DOMAIN-CONTAINING PROTEIN"/>
    <property type="match status" value="1"/>
</dbReference>
<dbReference type="NCBIfam" id="NF005389">
    <property type="entry name" value="PRK06934.1"/>
    <property type="match status" value="1"/>
</dbReference>
<gene>
    <name evidence="3" type="ORF">HMPREF2531_05623</name>
</gene>
<dbReference type="PROSITE" id="PS51257">
    <property type="entry name" value="PROKAR_LIPOPROTEIN"/>
    <property type="match status" value="1"/>
</dbReference>
<protein>
    <recommendedName>
        <fullName evidence="2">Flavodoxin-like domain-containing protein</fullName>
    </recommendedName>
</protein>
<evidence type="ECO:0000256" key="1">
    <source>
        <dbReference type="SAM" id="SignalP"/>
    </source>
</evidence>
<evidence type="ECO:0000313" key="4">
    <source>
        <dbReference type="Proteomes" id="UP000070319"/>
    </source>
</evidence>
<organism evidence="3">
    <name type="scientific">Bacteroides intestinalis</name>
    <dbReference type="NCBI Taxonomy" id="329854"/>
    <lineage>
        <taxon>Bacteria</taxon>
        <taxon>Pseudomonadati</taxon>
        <taxon>Bacteroidota</taxon>
        <taxon>Bacteroidia</taxon>
        <taxon>Bacteroidales</taxon>
        <taxon>Bacteroidaceae</taxon>
        <taxon>Bacteroides</taxon>
    </lineage>
</organism>
<feature type="chain" id="PRO_5007486499" description="Flavodoxin-like domain-containing protein" evidence="1">
    <location>
        <begin position="21"/>
        <end position="223"/>
    </location>
</feature>
<dbReference type="PANTHER" id="PTHR39201">
    <property type="entry name" value="EXPORTED PROTEIN-RELATED"/>
    <property type="match status" value="1"/>
</dbReference>
<name>A0A139KM63_9BACE</name>
<dbReference type="EMBL" id="LTDF01000180">
    <property type="protein sequence ID" value="KXT40284.1"/>
    <property type="molecule type" value="Genomic_DNA"/>
</dbReference>
<dbReference type="PATRIC" id="fig|329854.7.peg.5691"/>
<dbReference type="Pfam" id="PF12682">
    <property type="entry name" value="Flavodoxin_4"/>
    <property type="match status" value="1"/>
</dbReference>
<evidence type="ECO:0000259" key="2">
    <source>
        <dbReference type="Pfam" id="PF12682"/>
    </source>
</evidence>
<feature type="signal peptide" evidence="1">
    <location>
        <begin position="1"/>
        <end position="20"/>
    </location>
</feature>
<dbReference type="RefSeq" id="WP_061438487.1">
    <property type="nucleotide sequence ID" value="NZ_KQ968743.1"/>
</dbReference>
<dbReference type="InterPro" id="IPR029039">
    <property type="entry name" value="Flavoprotein-like_sf"/>
</dbReference>
<dbReference type="InterPro" id="IPR008254">
    <property type="entry name" value="Flavodoxin/NO_synth"/>
</dbReference>
<dbReference type="SUPFAM" id="SSF52218">
    <property type="entry name" value="Flavoproteins"/>
    <property type="match status" value="1"/>
</dbReference>
<dbReference type="GO" id="GO:0010181">
    <property type="term" value="F:FMN binding"/>
    <property type="evidence" value="ECO:0007669"/>
    <property type="project" value="InterPro"/>
</dbReference>
<dbReference type="AlphaFoldDB" id="A0A139KM63"/>
<evidence type="ECO:0000313" key="3">
    <source>
        <dbReference type="EMBL" id="KXT40284.1"/>
    </source>
</evidence>
<sequence>MKKILYALALLAGTICLVVACSNDEPDTGNGNQDMEEVVPGTNHKILIAYFSQPLPNNVDAVTSASRVTVNGELYGSVQYVATIINEATGGDMVRIQTLQPYPESYDDLASQANQERQNNIHPELATNIENFDNYDVIFIGYPIWWYQMPMAMYSFFDKYDFAGKTIIPFSTHGGSGWSGTLEDIAELEPDATMVNGYSISRNNTATSHDGILNWLQGIGMME</sequence>
<comment type="caution">
    <text evidence="3">The sequence shown here is derived from an EMBL/GenBank/DDBJ whole genome shotgun (WGS) entry which is preliminary data.</text>
</comment>
<reference evidence="3 4" key="1">
    <citation type="submission" date="2016-02" db="EMBL/GenBank/DDBJ databases">
        <authorList>
            <person name="Wen L."/>
            <person name="He K."/>
            <person name="Yang H."/>
        </authorList>
    </citation>
    <scope>NUCLEOTIDE SEQUENCE [LARGE SCALE GENOMIC DNA]</scope>
    <source>
        <strain evidence="3 4">KLE1704</strain>
    </source>
</reference>
<keyword evidence="1" id="KW-0732">Signal</keyword>
<accession>A0A139KM63</accession>
<proteinExistence type="predicted"/>